<keyword evidence="2" id="KW-0378">Hydrolase</keyword>
<comment type="caution">
    <text evidence="7">The sequence shown here is derived from an EMBL/GenBank/DDBJ whole genome shotgun (WGS) entry which is preliminary data.</text>
</comment>
<evidence type="ECO:0000256" key="6">
    <source>
        <dbReference type="SAM" id="SignalP"/>
    </source>
</evidence>
<reference evidence="7" key="1">
    <citation type="submission" date="2021-07" db="EMBL/GenBank/DDBJ databases">
        <authorList>
            <person name="Catto M.A."/>
            <person name="Jacobson A."/>
            <person name="Kennedy G."/>
            <person name="Labadie P."/>
            <person name="Hunt B.G."/>
            <person name="Srinivasan R."/>
        </authorList>
    </citation>
    <scope>NUCLEOTIDE SEQUENCE</scope>
    <source>
        <strain evidence="7">PL_HMW_Pooled</strain>
        <tissue evidence="7">Head</tissue>
    </source>
</reference>
<dbReference type="PRINTS" id="PR00131">
    <property type="entry name" value="GLHYDRLASE1"/>
</dbReference>
<sequence length="552" mass="59387">MWTVRVACLALAVASAIGSPRFLGEVRDNAADDNAKYTLPEGFLLGAGTSAYQAEGAWDADGKGVNVFDHYYHSKNYSEERTGDVAADHYHRYKEDIALAKKIGLQIFRLSISWARIFPKGTRDLGINKQGVDHYHDVIDELRKNSIEPFITIFHFDYPQLLEDKFGGWLSEKMTDAFADYADYVFEQYGSKVKYWLTINEASMYCNLNGAMGMVPPGTMTTEDKRKMCLHNLLIAHSKAHKIYHEKYKNKYNGLIGFGVGPNFSRPNSTAEEDIEASDKDNMNNGIGLSIETLVSGDYPETAKTSDRPTFTDAQKELLKNSIDFAGVNVYGGNNVSASGSSGGGGGGGGPPGPPDGGDGGGGGGGPPDGPDGGGGSGGGPPGPPGDGGGSANTESAWTLREIPKWVNKRWNIPVIFTESGLGSGTGVDDWDTRAVYCSAYLRELAAGINEDGNKVIAYTMWSFIDSFEFGTYDMGWGMVAVDYKNKTLKRTLKKSWTFFKTVAETRKVPLVKAGSEPFPAPSGAATPASVSGSLLLAPAALLVSRWLSINT</sequence>
<feature type="signal peptide" evidence="6">
    <location>
        <begin position="1"/>
        <end position="18"/>
    </location>
</feature>
<keyword evidence="6" id="KW-0732">Signal</keyword>
<dbReference type="GO" id="GO:0005975">
    <property type="term" value="P:carbohydrate metabolic process"/>
    <property type="evidence" value="ECO:0007669"/>
    <property type="project" value="InterPro"/>
</dbReference>
<gene>
    <name evidence="7" type="ORF">KUF71_006818</name>
</gene>
<dbReference type="AlphaFoldDB" id="A0AAE1H9D3"/>
<accession>A0AAE1H9D3</accession>
<feature type="chain" id="PRO_5041927389" evidence="6">
    <location>
        <begin position="19"/>
        <end position="552"/>
    </location>
</feature>
<evidence type="ECO:0000313" key="7">
    <source>
        <dbReference type="EMBL" id="KAK3917234.1"/>
    </source>
</evidence>
<keyword evidence="3" id="KW-0326">Glycosidase</keyword>
<reference evidence="7" key="2">
    <citation type="journal article" date="2023" name="BMC Genomics">
        <title>Pest status, molecular evolution, and epigenetic factors derived from the genome assembly of Frankliniella fusca, a thysanopteran phytovirus vector.</title>
        <authorList>
            <person name="Catto M.A."/>
            <person name="Labadie P.E."/>
            <person name="Jacobson A.L."/>
            <person name="Kennedy G.G."/>
            <person name="Srinivasan R."/>
            <person name="Hunt B.G."/>
        </authorList>
    </citation>
    <scope>NUCLEOTIDE SEQUENCE</scope>
    <source>
        <strain evidence="7">PL_HMW_Pooled</strain>
    </source>
</reference>
<dbReference type="Proteomes" id="UP001219518">
    <property type="component" value="Unassembled WGS sequence"/>
</dbReference>
<evidence type="ECO:0000256" key="3">
    <source>
        <dbReference type="ARBA" id="ARBA00023295"/>
    </source>
</evidence>
<dbReference type="Pfam" id="PF00232">
    <property type="entry name" value="Glyco_hydro_1"/>
    <property type="match status" value="2"/>
</dbReference>
<evidence type="ECO:0000256" key="4">
    <source>
        <dbReference type="RuleBase" id="RU003690"/>
    </source>
</evidence>
<dbReference type="GO" id="GO:0008422">
    <property type="term" value="F:beta-glucosidase activity"/>
    <property type="evidence" value="ECO:0007669"/>
    <property type="project" value="TreeGrafter"/>
</dbReference>
<dbReference type="InterPro" id="IPR001360">
    <property type="entry name" value="Glyco_hydro_1"/>
</dbReference>
<dbReference type="PANTHER" id="PTHR10353">
    <property type="entry name" value="GLYCOSYL HYDROLASE"/>
    <property type="match status" value="1"/>
</dbReference>
<feature type="compositionally biased region" description="Gly residues" evidence="5">
    <location>
        <begin position="341"/>
        <end position="391"/>
    </location>
</feature>
<dbReference type="PANTHER" id="PTHR10353:SF36">
    <property type="entry name" value="LP05116P"/>
    <property type="match status" value="1"/>
</dbReference>
<evidence type="ECO:0000256" key="5">
    <source>
        <dbReference type="SAM" id="MobiDB-lite"/>
    </source>
</evidence>
<evidence type="ECO:0000313" key="8">
    <source>
        <dbReference type="Proteomes" id="UP001219518"/>
    </source>
</evidence>
<keyword evidence="8" id="KW-1185">Reference proteome</keyword>
<protein>
    <submittedName>
        <fullName evidence="7">Furostanol glycoside 26-O-beta-glucosidase</fullName>
    </submittedName>
</protein>
<dbReference type="Gene3D" id="3.20.20.80">
    <property type="entry name" value="Glycosidases"/>
    <property type="match status" value="1"/>
</dbReference>
<name>A0AAE1H9D3_9NEOP</name>
<organism evidence="7 8">
    <name type="scientific">Frankliniella fusca</name>
    <dbReference type="NCBI Taxonomy" id="407009"/>
    <lineage>
        <taxon>Eukaryota</taxon>
        <taxon>Metazoa</taxon>
        <taxon>Ecdysozoa</taxon>
        <taxon>Arthropoda</taxon>
        <taxon>Hexapoda</taxon>
        <taxon>Insecta</taxon>
        <taxon>Pterygota</taxon>
        <taxon>Neoptera</taxon>
        <taxon>Paraneoptera</taxon>
        <taxon>Thysanoptera</taxon>
        <taxon>Terebrantia</taxon>
        <taxon>Thripoidea</taxon>
        <taxon>Thripidae</taxon>
        <taxon>Frankliniella</taxon>
    </lineage>
</organism>
<feature type="region of interest" description="Disordered" evidence="5">
    <location>
        <begin position="339"/>
        <end position="394"/>
    </location>
</feature>
<evidence type="ECO:0000256" key="2">
    <source>
        <dbReference type="ARBA" id="ARBA00022801"/>
    </source>
</evidence>
<proteinExistence type="inferred from homology"/>
<comment type="similarity">
    <text evidence="1 4">Belongs to the glycosyl hydrolase 1 family.</text>
</comment>
<evidence type="ECO:0000256" key="1">
    <source>
        <dbReference type="ARBA" id="ARBA00010838"/>
    </source>
</evidence>
<dbReference type="EMBL" id="JAHWGI010000700">
    <property type="protein sequence ID" value="KAK3917234.1"/>
    <property type="molecule type" value="Genomic_DNA"/>
</dbReference>
<dbReference type="SUPFAM" id="SSF51445">
    <property type="entry name" value="(Trans)glycosidases"/>
    <property type="match status" value="1"/>
</dbReference>
<dbReference type="InterPro" id="IPR017853">
    <property type="entry name" value="GH"/>
</dbReference>